<dbReference type="EC" id="3.4.21.107" evidence="4"/>
<comment type="catalytic activity">
    <reaction evidence="1">
        <text>Acts on substrates that are at least partially unfolded. The cleavage site P1 residue is normally between a pair of hydrophobic residues, such as Val-|-Val.</text>
        <dbReference type="EC" id="3.4.21.107"/>
    </reaction>
</comment>
<evidence type="ECO:0000256" key="4">
    <source>
        <dbReference type="ARBA" id="ARBA00013035"/>
    </source>
</evidence>
<dbReference type="PANTHER" id="PTHR22939:SF129">
    <property type="entry name" value="SERINE PROTEASE HTRA2, MITOCHONDRIAL"/>
    <property type="match status" value="1"/>
</dbReference>
<dbReference type="InterPro" id="IPR011782">
    <property type="entry name" value="Pept_S1C_Do"/>
</dbReference>
<dbReference type="PROSITE" id="PS50106">
    <property type="entry name" value="PDZ"/>
    <property type="match status" value="2"/>
</dbReference>
<keyword evidence="8" id="KW-0677">Repeat</keyword>
<dbReference type="SUPFAM" id="SSF50494">
    <property type="entry name" value="Trypsin-like serine proteases"/>
    <property type="match status" value="1"/>
</dbReference>
<dbReference type="PANTHER" id="PTHR22939">
    <property type="entry name" value="SERINE PROTEASE FAMILY S1C HTRA-RELATED"/>
    <property type="match status" value="1"/>
</dbReference>
<feature type="active site" description="Charge relay system" evidence="14">
    <location>
        <position position="156"/>
    </location>
</feature>
<evidence type="ECO:0000313" key="18">
    <source>
        <dbReference type="Proteomes" id="UP000193136"/>
    </source>
</evidence>
<dbReference type="Proteomes" id="UP000193136">
    <property type="component" value="Unassembled WGS sequence"/>
</dbReference>
<keyword evidence="11" id="KW-0720">Serine protease</keyword>
<keyword evidence="6 17" id="KW-0645">Protease</keyword>
<keyword evidence="12" id="KW-0346">Stress response</keyword>
<evidence type="ECO:0000256" key="3">
    <source>
        <dbReference type="ARBA" id="ARBA00010541"/>
    </source>
</evidence>
<comment type="similarity">
    <text evidence="3">Belongs to the peptidase S1C family.</text>
</comment>
<dbReference type="EMBL" id="NAAD01000004">
    <property type="protein sequence ID" value="ORJ62182.1"/>
    <property type="molecule type" value="Genomic_DNA"/>
</dbReference>
<evidence type="ECO:0000256" key="5">
    <source>
        <dbReference type="ARBA" id="ARBA00013958"/>
    </source>
</evidence>
<evidence type="ECO:0000256" key="1">
    <source>
        <dbReference type="ARBA" id="ARBA00001772"/>
    </source>
</evidence>
<dbReference type="Gene3D" id="2.40.10.120">
    <property type="match status" value="1"/>
</dbReference>
<evidence type="ECO:0000256" key="13">
    <source>
        <dbReference type="ARBA" id="ARBA00032850"/>
    </source>
</evidence>
<dbReference type="STRING" id="1969733.B5V00_05395"/>
<organism evidence="17 18">
    <name type="scientific">Geothermobacter hydrogeniphilus</name>
    <dbReference type="NCBI Taxonomy" id="1969733"/>
    <lineage>
        <taxon>Bacteria</taxon>
        <taxon>Pseudomonadati</taxon>
        <taxon>Thermodesulfobacteriota</taxon>
        <taxon>Desulfuromonadia</taxon>
        <taxon>Desulfuromonadales</taxon>
        <taxon>Geothermobacteraceae</taxon>
        <taxon>Geothermobacter</taxon>
    </lineage>
</organism>
<dbReference type="PRINTS" id="PR00834">
    <property type="entry name" value="PROTEASES2C"/>
</dbReference>
<feature type="binding site" evidence="15">
    <location>
        <position position="156"/>
    </location>
    <ligand>
        <name>substrate</name>
    </ligand>
</feature>
<proteinExistence type="inferred from homology"/>
<dbReference type="AlphaFoldDB" id="A0A1X0YAQ1"/>
<dbReference type="SMART" id="SM00228">
    <property type="entry name" value="PDZ"/>
    <property type="match status" value="2"/>
</dbReference>
<dbReference type="RefSeq" id="WP_085009736.1">
    <property type="nucleotide sequence ID" value="NZ_NAAD01000004.1"/>
</dbReference>
<dbReference type="Pfam" id="PF17820">
    <property type="entry name" value="PDZ_6"/>
    <property type="match status" value="1"/>
</dbReference>
<dbReference type="FunFam" id="2.40.10.120:FF:000007">
    <property type="entry name" value="Periplasmic serine endoprotease DegP-like"/>
    <property type="match status" value="1"/>
</dbReference>
<comment type="subcellular location">
    <subcellularLocation>
        <location evidence="2">Periplasm</location>
    </subcellularLocation>
</comment>
<evidence type="ECO:0000256" key="14">
    <source>
        <dbReference type="PIRSR" id="PIRSR611782-1"/>
    </source>
</evidence>
<keyword evidence="9" id="KW-0574">Periplasm</keyword>
<dbReference type="Pfam" id="PF13180">
    <property type="entry name" value="PDZ_2"/>
    <property type="match status" value="1"/>
</dbReference>
<evidence type="ECO:0000256" key="7">
    <source>
        <dbReference type="ARBA" id="ARBA00022729"/>
    </source>
</evidence>
<dbReference type="OrthoDB" id="9758917at2"/>
<evidence type="ECO:0000256" key="6">
    <source>
        <dbReference type="ARBA" id="ARBA00022670"/>
    </source>
</evidence>
<evidence type="ECO:0000259" key="16">
    <source>
        <dbReference type="PROSITE" id="PS50106"/>
    </source>
</evidence>
<dbReference type="CDD" id="cd10839">
    <property type="entry name" value="cpPDZ1_DegP-like"/>
    <property type="match status" value="1"/>
</dbReference>
<dbReference type="InterPro" id="IPR001478">
    <property type="entry name" value="PDZ"/>
</dbReference>
<evidence type="ECO:0000256" key="12">
    <source>
        <dbReference type="ARBA" id="ARBA00023016"/>
    </source>
</evidence>
<evidence type="ECO:0000256" key="11">
    <source>
        <dbReference type="ARBA" id="ARBA00022825"/>
    </source>
</evidence>
<dbReference type="GO" id="GO:0004252">
    <property type="term" value="F:serine-type endopeptidase activity"/>
    <property type="evidence" value="ECO:0007669"/>
    <property type="project" value="InterPro"/>
</dbReference>
<accession>A0A1X0YAQ1</accession>
<dbReference type="SUPFAM" id="SSF50156">
    <property type="entry name" value="PDZ domain-like"/>
    <property type="match status" value="2"/>
</dbReference>
<dbReference type="InterPro" id="IPR009003">
    <property type="entry name" value="Peptidase_S1_PA"/>
</dbReference>
<feature type="binding site" evidence="15">
    <location>
        <position position="66"/>
    </location>
    <ligand>
        <name>substrate</name>
    </ligand>
</feature>
<dbReference type="FunFam" id="2.40.10.10:FF:000001">
    <property type="entry name" value="Periplasmic serine protease DegS"/>
    <property type="match status" value="1"/>
</dbReference>
<feature type="active site" description="Charge relay system" evidence="14">
    <location>
        <position position="230"/>
    </location>
</feature>
<name>A0A1X0YAQ1_9BACT</name>
<feature type="binding site" evidence="15">
    <location>
        <position position="126"/>
    </location>
    <ligand>
        <name>substrate</name>
    </ligand>
</feature>
<feature type="binding site" evidence="15">
    <location>
        <begin position="228"/>
        <end position="230"/>
    </location>
    <ligand>
        <name>substrate</name>
    </ligand>
</feature>
<evidence type="ECO:0000313" key="17">
    <source>
        <dbReference type="EMBL" id="ORJ62182.1"/>
    </source>
</evidence>
<feature type="domain" description="PDZ" evidence="16">
    <location>
        <begin position="274"/>
        <end position="365"/>
    </location>
</feature>
<dbReference type="InterPro" id="IPR041489">
    <property type="entry name" value="PDZ_6"/>
</dbReference>
<reference evidence="17 18" key="1">
    <citation type="submission" date="2017-03" db="EMBL/GenBank/DDBJ databases">
        <title>Genome sequence of Geothermobacter sp. EPR-M, Deep-Sea Iron Reducer.</title>
        <authorList>
            <person name="Tully B."/>
            <person name="Savalia P."/>
            <person name="Abuyen K."/>
            <person name="Baughan C."/>
            <person name="Romero E."/>
            <person name="Ronkowski C."/>
            <person name="Torres B."/>
            <person name="Tremblay J."/>
            <person name="Trujillo A."/>
            <person name="Tyler M."/>
            <person name="Perez-Rodriguez I."/>
            <person name="Amend J."/>
        </authorList>
    </citation>
    <scope>NUCLEOTIDE SEQUENCE [LARGE SCALE GENOMIC DNA]</scope>
    <source>
        <strain evidence="17 18">EPR-M</strain>
    </source>
</reference>
<feature type="active site" description="Charge relay system" evidence="14">
    <location>
        <position position="126"/>
    </location>
</feature>
<dbReference type="GO" id="GO:0006515">
    <property type="term" value="P:protein quality control for misfolded or incompletely synthesized proteins"/>
    <property type="evidence" value="ECO:0007669"/>
    <property type="project" value="TreeGrafter"/>
</dbReference>
<keyword evidence="7" id="KW-0732">Signal</keyword>
<protein>
    <recommendedName>
        <fullName evidence="5">Probable periplasmic serine endoprotease DegP-like</fullName>
        <ecNumber evidence="4">3.4.21.107</ecNumber>
    </recommendedName>
    <alternativeName>
        <fullName evidence="13">Protease Do</fullName>
    </alternativeName>
</protein>
<evidence type="ECO:0000256" key="15">
    <source>
        <dbReference type="PIRSR" id="PIRSR611782-2"/>
    </source>
</evidence>
<feature type="domain" description="PDZ" evidence="16">
    <location>
        <begin position="374"/>
        <end position="460"/>
    </location>
</feature>
<dbReference type="GO" id="GO:0042597">
    <property type="term" value="C:periplasmic space"/>
    <property type="evidence" value="ECO:0007669"/>
    <property type="project" value="UniProtKB-SubCell"/>
</dbReference>
<keyword evidence="10" id="KW-0378">Hydrolase</keyword>
<evidence type="ECO:0000256" key="9">
    <source>
        <dbReference type="ARBA" id="ARBA00022764"/>
    </source>
</evidence>
<gene>
    <name evidence="17" type="ORF">B5V00_05395</name>
</gene>
<dbReference type="InterPro" id="IPR036034">
    <property type="entry name" value="PDZ_sf"/>
</dbReference>
<evidence type="ECO:0000256" key="10">
    <source>
        <dbReference type="ARBA" id="ARBA00022801"/>
    </source>
</evidence>
<evidence type="ECO:0000256" key="8">
    <source>
        <dbReference type="ARBA" id="ARBA00022737"/>
    </source>
</evidence>
<sequence length="485" mass="51868">MQPLARTLRSVLFTGLVLLALVLILPPGGGNALAQQQGIENLRQTGRAFRNVAKKVSPAVVFIKVEKEAEVSSQELPFGDEFFRRFFGAPPNMPHQRRQAPRKHRAVGQGSGFIISPDGLIMTNNHVVGDADEVVVRLLDGREFKAETIGTDPATDVAIIKIDASDLPFLRLGDSDKLEVGDWVLAVGNPFGLSHTLTAGIVSAKGRSGMGLNDYENFIQTDAAINPGNSGGPLVDLDGRVVGMNTAIFSRSGGYMGIGFAIPINMAKQIRDQLVKHGKVTRGRLGVYIQDLTRELADSFGLDKNKGILVAQVIKDSPAEKAGLKRGDVITELEGHPVGKVAEFRNKIALTPPGTSLTLTIVRGGDEQKIKVVIGELETDAKGRPTPASTIKRYGLQLQQLTEPLAEQLGYQGEQGVLVAGVEDGSAAEEAGIQKGDLIQEVNRIPVNSPAEVKAALKKTRKGGAALLLVRHGEATRYLALKGKE</sequence>
<dbReference type="NCBIfam" id="TIGR02037">
    <property type="entry name" value="degP_htrA_DO"/>
    <property type="match status" value="1"/>
</dbReference>
<evidence type="ECO:0000256" key="2">
    <source>
        <dbReference type="ARBA" id="ARBA00004418"/>
    </source>
</evidence>
<dbReference type="InterPro" id="IPR001940">
    <property type="entry name" value="Peptidase_S1C"/>
</dbReference>
<keyword evidence="18" id="KW-1185">Reference proteome</keyword>
<dbReference type="Gene3D" id="2.30.42.10">
    <property type="match status" value="2"/>
</dbReference>
<comment type="caution">
    <text evidence="17">The sequence shown here is derived from an EMBL/GenBank/DDBJ whole genome shotgun (WGS) entry which is preliminary data.</text>
</comment>
<dbReference type="Pfam" id="PF13365">
    <property type="entry name" value="Trypsin_2"/>
    <property type="match status" value="1"/>
</dbReference>